<dbReference type="PANTHER" id="PTHR44591:SF3">
    <property type="entry name" value="RESPONSE REGULATORY DOMAIN-CONTAINING PROTEIN"/>
    <property type="match status" value="1"/>
</dbReference>
<comment type="caution">
    <text evidence="4">The sequence shown here is derived from an EMBL/GenBank/DDBJ whole genome shotgun (WGS) entry which is preliminary data.</text>
</comment>
<evidence type="ECO:0000313" key="4">
    <source>
        <dbReference type="EMBL" id="RZS59232.1"/>
    </source>
</evidence>
<dbReference type="OrthoDB" id="9794815at2"/>
<dbReference type="SMART" id="SM00448">
    <property type="entry name" value="REC"/>
    <property type="match status" value="1"/>
</dbReference>
<accession>A0A4Q7LXR6</accession>
<dbReference type="GO" id="GO:0000160">
    <property type="term" value="P:phosphorelay signal transduction system"/>
    <property type="evidence" value="ECO:0007669"/>
    <property type="project" value="InterPro"/>
</dbReference>
<dbReference type="InterPro" id="IPR001789">
    <property type="entry name" value="Sig_transdc_resp-reg_receiver"/>
</dbReference>
<keyword evidence="5" id="KW-1185">Reference proteome</keyword>
<dbReference type="Proteomes" id="UP000293519">
    <property type="component" value="Unassembled WGS sequence"/>
</dbReference>
<organism evidence="4 5">
    <name type="scientific">Microcella putealis</name>
    <dbReference type="NCBI Taxonomy" id="337005"/>
    <lineage>
        <taxon>Bacteria</taxon>
        <taxon>Bacillati</taxon>
        <taxon>Actinomycetota</taxon>
        <taxon>Actinomycetes</taxon>
        <taxon>Micrococcales</taxon>
        <taxon>Microbacteriaceae</taxon>
        <taxon>Microcella</taxon>
    </lineage>
</organism>
<dbReference type="PANTHER" id="PTHR44591">
    <property type="entry name" value="STRESS RESPONSE REGULATOR PROTEIN 1"/>
    <property type="match status" value="1"/>
</dbReference>
<dbReference type="InterPro" id="IPR011006">
    <property type="entry name" value="CheY-like_superfamily"/>
</dbReference>
<sequence length="129" mass="13302">MAAPERPATIVLADDDDLVRAVLRMALASPSTSIREAADSAALVSALGEGTVELVILDISIPGPGLAANIAAIHSQQANARILVLSGDASVPGEFVASIDDFARKPIDLAELRDRVGQLLTHAPTTESP</sequence>
<gene>
    <name evidence="4" type="ORF">EV141_0450</name>
</gene>
<proteinExistence type="predicted"/>
<dbReference type="Gene3D" id="3.40.50.2300">
    <property type="match status" value="1"/>
</dbReference>
<dbReference type="PROSITE" id="PS50110">
    <property type="entry name" value="RESPONSE_REGULATORY"/>
    <property type="match status" value="1"/>
</dbReference>
<reference evidence="4 5" key="1">
    <citation type="journal article" date="2015" name="Stand. Genomic Sci.">
        <title>Genomic Encyclopedia of Bacterial and Archaeal Type Strains, Phase III: the genomes of soil and plant-associated and newly described type strains.</title>
        <authorList>
            <person name="Whitman W.B."/>
            <person name="Woyke T."/>
            <person name="Klenk H.P."/>
            <person name="Zhou Y."/>
            <person name="Lilburn T.G."/>
            <person name="Beck B.J."/>
            <person name="De Vos P."/>
            <person name="Vandamme P."/>
            <person name="Eisen J.A."/>
            <person name="Garrity G."/>
            <person name="Hugenholtz P."/>
            <person name="Kyrpides N.C."/>
        </authorList>
    </citation>
    <scope>NUCLEOTIDE SEQUENCE [LARGE SCALE GENOMIC DNA]</scope>
    <source>
        <strain evidence="4 5">CV2</strain>
    </source>
</reference>
<dbReference type="RefSeq" id="WP_130484339.1">
    <property type="nucleotide sequence ID" value="NZ_SGWW01000001.1"/>
</dbReference>
<evidence type="ECO:0000256" key="2">
    <source>
        <dbReference type="PROSITE-ProRule" id="PRU00169"/>
    </source>
</evidence>
<dbReference type="SUPFAM" id="SSF52172">
    <property type="entry name" value="CheY-like"/>
    <property type="match status" value="1"/>
</dbReference>
<dbReference type="EMBL" id="SGWW01000001">
    <property type="protein sequence ID" value="RZS59232.1"/>
    <property type="molecule type" value="Genomic_DNA"/>
</dbReference>
<protein>
    <submittedName>
        <fullName evidence="4">Response regulator receiver domain-containing protein</fullName>
    </submittedName>
</protein>
<evidence type="ECO:0000256" key="1">
    <source>
        <dbReference type="ARBA" id="ARBA00022553"/>
    </source>
</evidence>
<dbReference type="Pfam" id="PF00072">
    <property type="entry name" value="Response_reg"/>
    <property type="match status" value="1"/>
</dbReference>
<evidence type="ECO:0000313" key="5">
    <source>
        <dbReference type="Proteomes" id="UP000293519"/>
    </source>
</evidence>
<feature type="domain" description="Response regulatory" evidence="3">
    <location>
        <begin position="9"/>
        <end position="120"/>
    </location>
</feature>
<keyword evidence="1 2" id="KW-0597">Phosphoprotein</keyword>
<evidence type="ECO:0000259" key="3">
    <source>
        <dbReference type="PROSITE" id="PS50110"/>
    </source>
</evidence>
<dbReference type="InterPro" id="IPR050595">
    <property type="entry name" value="Bact_response_regulator"/>
</dbReference>
<dbReference type="AlphaFoldDB" id="A0A4Q7LXR6"/>
<feature type="modified residue" description="4-aspartylphosphate" evidence="2">
    <location>
        <position position="58"/>
    </location>
</feature>
<name>A0A4Q7LXR6_9MICO</name>